<dbReference type="InterPro" id="IPR006674">
    <property type="entry name" value="HD_domain"/>
</dbReference>
<dbReference type="InterPro" id="IPR002646">
    <property type="entry name" value="PolA_pol_head_dom"/>
</dbReference>
<keyword evidence="14" id="KW-1185">Reference proteome</keyword>
<evidence type="ECO:0000256" key="3">
    <source>
        <dbReference type="ARBA" id="ARBA00022694"/>
    </source>
</evidence>
<dbReference type="InterPro" id="IPR050124">
    <property type="entry name" value="tRNA_CCA-adding_enzyme"/>
</dbReference>
<dbReference type="InterPro" id="IPR032828">
    <property type="entry name" value="PolyA_RNA-bd"/>
</dbReference>
<dbReference type="Pfam" id="PF12627">
    <property type="entry name" value="PolyA_pol_RNAbd"/>
    <property type="match status" value="1"/>
</dbReference>
<protein>
    <submittedName>
        <fullName evidence="13">CCA tRNA nucleotidyltransferase</fullName>
    </submittedName>
</protein>
<evidence type="ECO:0000256" key="8">
    <source>
        <dbReference type="ARBA" id="ARBA00022840"/>
    </source>
</evidence>
<comment type="caution">
    <text evidence="13">The sequence shown here is derived from an EMBL/GenBank/DDBJ whole genome shotgun (WGS) entry which is preliminary data.</text>
</comment>
<dbReference type="PANTHER" id="PTHR47545">
    <property type="entry name" value="MULTIFUNCTIONAL CCA PROTEIN"/>
    <property type="match status" value="1"/>
</dbReference>
<comment type="similarity">
    <text evidence="11">Belongs to the tRNA nucleotidyltransferase/poly(A) polymerase family.</text>
</comment>
<keyword evidence="4" id="KW-0548">Nucleotidyltransferase</keyword>
<accession>A0ABV8APY9</accession>
<dbReference type="RefSeq" id="WP_377902661.1">
    <property type="nucleotide sequence ID" value="NZ_JBHRZS010000002.1"/>
</dbReference>
<evidence type="ECO:0000256" key="5">
    <source>
        <dbReference type="ARBA" id="ARBA00022723"/>
    </source>
</evidence>
<comment type="cofactor">
    <cofactor evidence="1">
        <name>Mg(2+)</name>
        <dbReference type="ChEBI" id="CHEBI:18420"/>
    </cofactor>
</comment>
<evidence type="ECO:0000313" key="13">
    <source>
        <dbReference type="EMBL" id="MFC3878832.1"/>
    </source>
</evidence>
<dbReference type="Gene3D" id="3.30.460.10">
    <property type="entry name" value="Beta Polymerase, domain 2"/>
    <property type="match status" value="1"/>
</dbReference>
<evidence type="ECO:0000256" key="10">
    <source>
        <dbReference type="ARBA" id="ARBA00022884"/>
    </source>
</evidence>
<evidence type="ECO:0000259" key="12">
    <source>
        <dbReference type="SMART" id="SM00471"/>
    </source>
</evidence>
<dbReference type="InterPro" id="IPR003607">
    <property type="entry name" value="HD/PDEase_dom"/>
</dbReference>
<dbReference type="CDD" id="cd00077">
    <property type="entry name" value="HDc"/>
    <property type="match status" value="1"/>
</dbReference>
<keyword evidence="6" id="KW-0547">Nucleotide-binding</keyword>
<evidence type="ECO:0000256" key="1">
    <source>
        <dbReference type="ARBA" id="ARBA00001946"/>
    </source>
</evidence>
<dbReference type="SUPFAM" id="SSF81301">
    <property type="entry name" value="Nucleotidyltransferase"/>
    <property type="match status" value="1"/>
</dbReference>
<keyword evidence="9" id="KW-0460">Magnesium</keyword>
<dbReference type="PANTHER" id="PTHR47545:SF1">
    <property type="entry name" value="MULTIFUNCTIONAL CCA PROTEIN"/>
    <property type="match status" value="1"/>
</dbReference>
<dbReference type="InterPro" id="IPR043519">
    <property type="entry name" value="NT_sf"/>
</dbReference>
<gene>
    <name evidence="13" type="ORF">ACFOSV_01520</name>
</gene>
<keyword evidence="7" id="KW-0692">RNA repair</keyword>
<evidence type="ECO:0000256" key="7">
    <source>
        <dbReference type="ARBA" id="ARBA00022800"/>
    </source>
</evidence>
<feature type="domain" description="HD/PDEase" evidence="12">
    <location>
        <begin position="254"/>
        <end position="378"/>
    </location>
</feature>
<keyword evidence="5" id="KW-0479">Metal-binding</keyword>
<dbReference type="SUPFAM" id="SSF81891">
    <property type="entry name" value="Poly A polymerase C-terminal region-like"/>
    <property type="match status" value="1"/>
</dbReference>
<dbReference type="SMART" id="SM00471">
    <property type="entry name" value="HDc"/>
    <property type="match status" value="1"/>
</dbReference>
<dbReference type="Gene3D" id="1.10.246.80">
    <property type="match status" value="1"/>
</dbReference>
<name>A0ABV8APY9_9BACT</name>
<evidence type="ECO:0000256" key="2">
    <source>
        <dbReference type="ARBA" id="ARBA00022679"/>
    </source>
</evidence>
<dbReference type="Pfam" id="PF01743">
    <property type="entry name" value="PolyA_pol"/>
    <property type="match status" value="1"/>
</dbReference>
<evidence type="ECO:0000256" key="6">
    <source>
        <dbReference type="ARBA" id="ARBA00022741"/>
    </source>
</evidence>
<keyword evidence="10 11" id="KW-0694">RNA-binding</keyword>
<keyword evidence="8" id="KW-0067">ATP-binding</keyword>
<sequence>MNFTEQLNQEDIFRRVAKASQSLGIATYVVGGYVRDLVLGRPSKDIDFMCEGNGIALAKEVAKSYEEHVPLSVFKNFGTAMLKLDFGEIEFVGARKESYRSDSRKPEVEIGTFMEDMERRDFTINAMAISLQQADFGELIDPFDGLGDLKRKMIRTPLDPEVTFSDDPLRMLRAVRFAAQLQFDIDPDTFFAIIRNAPRLQIISMERIIVELNKIIACDKPSYGFKLLFAGKLLHEFFPEMVELQGVDSVDDKSHKDNFYHTLQVLDNVCATSDNLWLRWAAIMHDIAKPATKRFNNKVGWTFHGHEDKGARMTPGIFKRLKLPLDDRMKYVQKLVRLHLRPIALVKDEVTDSALRRLLMDAGDDIDDLMKLCRADVTSKNNRKVKRYLENFDKVELKLAEVEEKDQLRNFQPPISGEEIMECLNLSPSKAVGEIKEEIKEAILEGKIDNNHQQAKELMFIIAENKGLVSKSSPNHLENKSNTK</sequence>
<keyword evidence="2 11" id="KW-0808">Transferase</keyword>
<evidence type="ECO:0000256" key="4">
    <source>
        <dbReference type="ARBA" id="ARBA00022695"/>
    </source>
</evidence>
<dbReference type="CDD" id="cd05398">
    <property type="entry name" value="NT_ClassII-CCAase"/>
    <property type="match status" value="1"/>
</dbReference>
<keyword evidence="3" id="KW-0819">tRNA processing</keyword>
<reference evidence="14" key="1">
    <citation type="journal article" date="2019" name="Int. J. Syst. Evol. Microbiol.">
        <title>The Global Catalogue of Microorganisms (GCM) 10K type strain sequencing project: providing services to taxonomists for standard genome sequencing and annotation.</title>
        <authorList>
            <consortium name="The Broad Institute Genomics Platform"/>
            <consortium name="The Broad Institute Genome Sequencing Center for Infectious Disease"/>
            <person name="Wu L."/>
            <person name="Ma J."/>
        </authorList>
    </citation>
    <scope>NUCLEOTIDE SEQUENCE [LARGE SCALE GENOMIC DNA]</scope>
    <source>
        <strain evidence="14">CCUG 60523</strain>
    </source>
</reference>
<evidence type="ECO:0000256" key="11">
    <source>
        <dbReference type="RuleBase" id="RU003953"/>
    </source>
</evidence>
<organism evidence="13 14">
    <name type="scientific">Algoriphagus namhaensis</name>
    <dbReference type="NCBI Taxonomy" id="915353"/>
    <lineage>
        <taxon>Bacteria</taxon>
        <taxon>Pseudomonadati</taxon>
        <taxon>Bacteroidota</taxon>
        <taxon>Cytophagia</taxon>
        <taxon>Cytophagales</taxon>
        <taxon>Cyclobacteriaceae</taxon>
        <taxon>Algoriphagus</taxon>
    </lineage>
</organism>
<dbReference type="Gene3D" id="1.10.3090.10">
    <property type="entry name" value="cca-adding enzyme, domain 2"/>
    <property type="match status" value="1"/>
</dbReference>
<dbReference type="EMBL" id="JBHRZS010000002">
    <property type="protein sequence ID" value="MFC3878832.1"/>
    <property type="molecule type" value="Genomic_DNA"/>
</dbReference>
<evidence type="ECO:0000256" key="9">
    <source>
        <dbReference type="ARBA" id="ARBA00022842"/>
    </source>
</evidence>
<dbReference type="Proteomes" id="UP001595805">
    <property type="component" value="Unassembled WGS sequence"/>
</dbReference>
<evidence type="ECO:0000313" key="14">
    <source>
        <dbReference type="Proteomes" id="UP001595805"/>
    </source>
</evidence>
<dbReference type="Pfam" id="PF01966">
    <property type="entry name" value="HD"/>
    <property type="match status" value="1"/>
</dbReference>
<proteinExistence type="inferred from homology"/>